<sequence>MGRARHWVCALVMAAGVSGCGTDTSTGSEREQTMNQDEAAERVQEHIDNAVAALPEGLDLTPVGDVNFAACDDPTDGGSTDRVTVGRSYWLDGLPVEDNEANIDLLHEYWTANGYRVLTDSRPDDVFVSVENEEDSFRMSVQSSVQGSLSIGASSPCVWPEGAPGS</sequence>
<evidence type="ECO:0000313" key="2">
    <source>
        <dbReference type="Proteomes" id="UP001348641"/>
    </source>
</evidence>
<dbReference type="RefSeq" id="WP_330161680.1">
    <property type="nucleotide sequence ID" value="NZ_JAUUCC010000133.1"/>
</dbReference>
<dbReference type="PROSITE" id="PS51257">
    <property type="entry name" value="PROKAR_LIPOPROTEIN"/>
    <property type="match status" value="1"/>
</dbReference>
<accession>A0ABU7KZX4</accession>
<comment type="caution">
    <text evidence="1">The sequence shown here is derived from an EMBL/GenBank/DDBJ whole genome shotgun (WGS) entry which is preliminary data.</text>
</comment>
<gene>
    <name evidence="1" type="ORF">Q8A49_30640</name>
</gene>
<name>A0ABU7KZX4_9ACTN</name>
<evidence type="ECO:0008006" key="3">
    <source>
        <dbReference type="Google" id="ProtNLM"/>
    </source>
</evidence>
<reference evidence="1 2" key="1">
    <citation type="submission" date="2023-07" db="EMBL/GenBank/DDBJ databases">
        <authorList>
            <person name="Girao M."/>
            <person name="Carvalho M.F."/>
        </authorList>
    </citation>
    <scope>NUCLEOTIDE SEQUENCE [LARGE SCALE GENOMIC DNA]</scope>
    <source>
        <strain evidence="1 2">66/93</strain>
    </source>
</reference>
<evidence type="ECO:0000313" key="1">
    <source>
        <dbReference type="EMBL" id="MEE2054863.1"/>
    </source>
</evidence>
<proteinExistence type="predicted"/>
<protein>
    <recommendedName>
        <fullName evidence="3">Lipoprotein</fullName>
    </recommendedName>
</protein>
<dbReference type="EMBL" id="JAUUCC010000133">
    <property type="protein sequence ID" value="MEE2054863.1"/>
    <property type="molecule type" value="Genomic_DNA"/>
</dbReference>
<organism evidence="1 2">
    <name type="scientific">Nocardiopsis tropica</name>
    <dbReference type="NCBI Taxonomy" id="109330"/>
    <lineage>
        <taxon>Bacteria</taxon>
        <taxon>Bacillati</taxon>
        <taxon>Actinomycetota</taxon>
        <taxon>Actinomycetes</taxon>
        <taxon>Streptosporangiales</taxon>
        <taxon>Nocardiopsidaceae</taxon>
        <taxon>Nocardiopsis</taxon>
    </lineage>
</organism>
<dbReference type="Proteomes" id="UP001348641">
    <property type="component" value="Unassembled WGS sequence"/>
</dbReference>